<feature type="transmembrane region" description="Helical" evidence="1">
    <location>
        <begin position="50"/>
        <end position="74"/>
    </location>
</feature>
<evidence type="ECO:0000256" key="1">
    <source>
        <dbReference type="SAM" id="Phobius"/>
    </source>
</evidence>
<protein>
    <submittedName>
        <fullName evidence="2">Uncharacterized protein</fullName>
    </submittedName>
</protein>
<dbReference type="EMBL" id="CAJPWZ010001564">
    <property type="protein sequence ID" value="CAG2217702.1"/>
    <property type="molecule type" value="Genomic_DNA"/>
</dbReference>
<dbReference type="Proteomes" id="UP000683360">
    <property type="component" value="Unassembled WGS sequence"/>
</dbReference>
<keyword evidence="3" id="KW-1185">Reference proteome</keyword>
<dbReference type="AlphaFoldDB" id="A0A8S3SBI3"/>
<evidence type="ECO:0000313" key="2">
    <source>
        <dbReference type="EMBL" id="CAG2217702.1"/>
    </source>
</evidence>
<sequence>MLNYKSCILEHTTGDTSRLQIHCSQYLTTTPGKNMTKYNESVSENVNVRIPVIIAAVLGWCLTALFAITTLCLYRQYLNLYSIVDNALNIKLDNNIQNVHLQTVPDPCPDVARSRTIADMCTTDYATEEDQNGGLTVDSVELRVMNHHDGCKCESKLNNQKNTYTIYMRKYDLRKNAAPEKRYVDLQLI</sequence>
<proteinExistence type="predicted"/>
<keyword evidence="1" id="KW-1133">Transmembrane helix</keyword>
<comment type="caution">
    <text evidence="2">The sequence shown here is derived from an EMBL/GenBank/DDBJ whole genome shotgun (WGS) entry which is preliminary data.</text>
</comment>
<keyword evidence="1" id="KW-0472">Membrane</keyword>
<keyword evidence="1" id="KW-0812">Transmembrane</keyword>
<name>A0A8S3SBI3_MYTED</name>
<evidence type="ECO:0000313" key="3">
    <source>
        <dbReference type="Proteomes" id="UP000683360"/>
    </source>
</evidence>
<gene>
    <name evidence="2" type="ORF">MEDL_31369</name>
</gene>
<organism evidence="2 3">
    <name type="scientific">Mytilus edulis</name>
    <name type="common">Blue mussel</name>
    <dbReference type="NCBI Taxonomy" id="6550"/>
    <lineage>
        <taxon>Eukaryota</taxon>
        <taxon>Metazoa</taxon>
        <taxon>Spiralia</taxon>
        <taxon>Lophotrochozoa</taxon>
        <taxon>Mollusca</taxon>
        <taxon>Bivalvia</taxon>
        <taxon>Autobranchia</taxon>
        <taxon>Pteriomorphia</taxon>
        <taxon>Mytilida</taxon>
        <taxon>Mytiloidea</taxon>
        <taxon>Mytilidae</taxon>
        <taxon>Mytilinae</taxon>
        <taxon>Mytilus</taxon>
    </lineage>
</organism>
<accession>A0A8S3SBI3</accession>
<reference evidence="2" key="1">
    <citation type="submission" date="2021-03" db="EMBL/GenBank/DDBJ databases">
        <authorList>
            <person name="Bekaert M."/>
        </authorList>
    </citation>
    <scope>NUCLEOTIDE SEQUENCE</scope>
</reference>